<evidence type="ECO:0000313" key="5">
    <source>
        <dbReference type="EMBL" id="ASN71240.1"/>
    </source>
</evidence>
<organism evidence="4">
    <name type="scientific">uncultured Caudovirales phage</name>
    <dbReference type="NCBI Taxonomy" id="2100421"/>
    <lineage>
        <taxon>Viruses</taxon>
        <taxon>Duplodnaviria</taxon>
        <taxon>Heunggongvirae</taxon>
        <taxon>Uroviricota</taxon>
        <taxon>Caudoviricetes</taxon>
        <taxon>Peduoviridae</taxon>
        <taxon>Maltschvirus</taxon>
        <taxon>Maltschvirus maltsch</taxon>
    </lineage>
</organism>
<proteinExistence type="predicted"/>
<dbReference type="InterPro" id="IPR003615">
    <property type="entry name" value="HNH_nuc"/>
</dbReference>
<dbReference type="InterPro" id="IPR002711">
    <property type="entry name" value="HNH"/>
</dbReference>
<sequence>MKEVEMNLSNFKVPKVRLGNRTYSQSELQDYRKANTQRYNNKVRYSSQNSKYTDFYHSLQWRKLRKQVLLRDNYLCQHCLNKGIVNDKDLIVHHKVELKEDWGKRLDMDNLEAVCIGCHNKIHKN</sequence>
<dbReference type="GO" id="GO:0016787">
    <property type="term" value="F:hydrolase activity"/>
    <property type="evidence" value="ECO:0007669"/>
    <property type="project" value="UniProtKB-KW"/>
</dbReference>
<keyword evidence="2" id="KW-0378">Hydrolase</keyword>
<dbReference type="CDD" id="cd00085">
    <property type="entry name" value="HNHc"/>
    <property type="match status" value="1"/>
</dbReference>
<dbReference type="SMART" id="SM00507">
    <property type="entry name" value="HNHc"/>
    <property type="match status" value="1"/>
</dbReference>
<dbReference type="PANTHER" id="PTHR41286">
    <property type="entry name" value="HNH NUCLEASE YAJD-RELATED"/>
    <property type="match status" value="1"/>
</dbReference>
<keyword evidence="4" id="KW-0255">Endonuclease</keyword>
<dbReference type="GO" id="GO:0003676">
    <property type="term" value="F:nucleic acid binding"/>
    <property type="evidence" value="ECO:0007669"/>
    <property type="project" value="InterPro"/>
</dbReference>
<dbReference type="EMBL" id="MF417921">
    <property type="protein sequence ID" value="ASN71240.1"/>
    <property type="molecule type" value="Genomic_DNA"/>
</dbReference>
<accession>A0A2H4J461</accession>
<feature type="domain" description="HNH nuclease" evidence="3">
    <location>
        <begin position="63"/>
        <end position="120"/>
    </location>
</feature>
<protein>
    <submittedName>
        <fullName evidence="4">Putative HNH endonuclease</fullName>
    </submittedName>
</protein>
<dbReference type="EMBL" id="MF417899">
    <property type="protein sequence ID" value="ASN69994.1"/>
    <property type="molecule type" value="Genomic_DNA"/>
</dbReference>
<dbReference type="GO" id="GO:0008270">
    <property type="term" value="F:zinc ion binding"/>
    <property type="evidence" value="ECO:0007669"/>
    <property type="project" value="InterPro"/>
</dbReference>
<dbReference type="PANTHER" id="PTHR41286:SF1">
    <property type="entry name" value="HNH NUCLEASE YAJD-RELATED"/>
    <property type="match status" value="1"/>
</dbReference>
<evidence type="ECO:0000256" key="1">
    <source>
        <dbReference type="ARBA" id="ARBA00022722"/>
    </source>
</evidence>
<dbReference type="GO" id="GO:0004519">
    <property type="term" value="F:endonuclease activity"/>
    <property type="evidence" value="ECO:0007669"/>
    <property type="project" value="UniProtKB-KW"/>
</dbReference>
<reference evidence="4" key="1">
    <citation type="submission" date="2017-06" db="EMBL/GenBank/DDBJ databases">
        <title>Novel phages from South African skin metaviromes.</title>
        <authorList>
            <person name="van Zyl L.J."/>
            <person name="Abrahams Y."/>
            <person name="Stander E.A."/>
            <person name="Kirby B.M."/>
            <person name="Clavaud C."/>
            <person name="Farcet C."/>
            <person name="Breton L."/>
            <person name="Trindade M.I."/>
        </authorList>
    </citation>
    <scope>NUCLEOTIDE SEQUENCE</scope>
</reference>
<keyword evidence="1" id="KW-0540">Nuclease</keyword>
<name>A0A2H4J461_9CAUD</name>
<dbReference type="Pfam" id="PF01844">
    <property type="entry name" value="HNH"/>
    <property type="match status" value="1"/>
</dbReference>
<evidence type="ECO:0000259" key="3">
    <source>
        <dbReference type="SMART" id="SM00507"/>
    </source>
</evidence>
<evidence type="ECO:0000256" key="2">
    <source>
        <dbReference type="ARBA" id="ARBA00022801"/>
    </source>
</evidence>
<dbReference type="Gene3D" id="1.10.30.50">
    <property type="match status" value="1"/>
</dbReference>
<evidence type="ECO:0000313" key="4">
    <source>
        <dbReference type="EMBL" id="ASN69994.1"/>
    </source>
</evidence>
<gene>
    <name evidence="5" type="ORF">10F5_43</name>
    <name evidence="4" type="ORF">7S8_66</name>
</gene>